<feature type="compositionally biased region" description="Low complexity" evidence="9">
    <location>
        <begin position="22"/>
        <end position="38"/>
    </location>
</feature>
<dbReference type="Gene3D" id="3.30.160.60">
    <property type="entry name" value="Classic Zinc Finger"/>
    <property type="match status" value="1"/>
</dbReference>
<feature type="region of interest" description="Disordered" evidence="9">
    <location>
        <begin position="145"/>
        <end position="203"/>
    </location>
</feature>
<dbReference type="SMART" id="SM00355">
    <property type="entry name" value="ZnF_C2H2"/>
    <property type="match status" value="3"/>
</dbReference>
<dbReference type="STRING" id="1447875.A0A2B7XKJ1"/>
<feature type="region of interest" description="Disordered" evidence="9">
    <location>
        <begin position="560"/>
        <end position="614"/>
    </location>
</feature>
<dbReference type="InterPro" id="IPR051061">
    <property type="entry name" value="Zinc_finger_trans_reg"/>
</dbReference>
<dbReference type="SUPFAM" id="SSF57667">
    <property type="entry name" value="beta-beta-alpha zinc fingers"/>
    <property type="match status" value="1"/>
</dbReference>
<name>A0A2B7XKJ1_9EURO</name>
<feature type="compositionally biased region" description="Basic residues" evidence="9">
    <location>
        <begin position="43"/>
        <end position="55"/>
    </location>
</feature>
<dbReference type="Proteomes" id="UP000223968">
    <property type="component" value="Unassembled WGS sequence"/>
</dbReference>
<evidence type="ECO:0000256" key="7">
    <source>
        <dbReference type="ARBA" id="ARBA00023242"/>
    </source>
</evidence>
<keyword evidence="3 8" id="KW-0863">Zinc-finger</keyword>
<reference evidence="11 12" key="1">
    <citation type="submission" date="2017-10" db="EMBL/GenBank/DDBJ databases">
        <title>Comparative genomics in systemic dimorphic fungi from Ajellomycetaceae.</title>
        <authorList>
            <person name="Munoz J.F."/>
            <person name="Mcewen J.G."/>
            <person name="Clay O.K."/>
            <person name="Cuomo C.A."/>
        </authorList>
    </citation>
    <scope>NUCLEOTIDE SEQUENCE [LARGE SCALE GENOMIC DNA]</scope>
    <source>
        <strain evidence="11 12">UAMH5409</strain>
    </source>
</reference>
<evidence type="ECO:0000256" key="2">
    <source>
        <dbReference type="ARBA" id="ARBA00022723"/>
    </source>
</evidence>
<evidence type="ECO:0000256" key="5">
    <source>
        <dbReference type="ARBA" id="ARBA00023015"/>
    </source>
</evidence>
<evidence type="ECO:0000256" key="4">
    <source>
        <dbReference type="ARBA" id="ARBA00022833"/>
    </source>
</evidence>
<gene>
    <name evidence="11" type="ORF">AJ79_05642</name>
</gene>
<feature type="compositionally biased region" description="Polar residues" evidence="9">
    <location>
        <begin position="563"/>
        <end position="600"/>
    </location>
</feature>
<keyword evidence="2" id="KW-0479">Metal-binding</keyword>
<comment type="caution">
    <text evidence="11">The sequence shown here is derived from an EMBL/GenBank/DDBJ whole genome shotgun (WGS) entry which is preliminary data.</text>
</comment>
<dbReference type="AlphaFoldDB" id="A0A2B7XKJ1"/>
<accession>A0A2B7XKJ1</accession>
<keyword evidence="7" id="KW-0539">Nucleus</keyword>
<evidence type="ECO:0000313" key="11">
    <source>
        <dbReference type="EMBL" id="PGH09676.1"/>
    </source>
</evidence>
<dbReference type="GO" id="GO:0006357">
    <property type="term" value="P:regulation of transcription by RNA polymerase II"/>
    <property type="evidence" value="ECO:0007669"/>
    <property type="project" value="TreeGrafter"/>
</dbReference>
<dbReference type="PANTHER" id="PTHR46179">
    <property type="entry name" value="ZINC FINGER PROTEIN"/>
    <property type="match status" value="1"/>
</dbReference>
<feature type="compositionally biased region" description="Basic and acidic residues" evidence="9">
    <location>
        <begin position="145"/>
        <end position="170"/>
    </location>
</feature>
<keyword evidence="5" id="KW-0805">Transcription regulation</keyword>
<feature type="compositionally biased region" description="Polar residues" evidence="9">
    <location>
        <begin position="380"/>
        <end position="392"/>
    </location>
</feature>
<dbReference type="GO" id="GO:0008270">
    <property type="term" value="F:zinc ion binding"/>
    <property type="evidence" value="ECO:0007669"/>
    <property type="project" value="UniProtKB-KW"/>
</dbReference>
<feature type="region of interest" description="Disordered" evidence="9">
    <location>
        <begin position="374"/>
        <end position="412"/>
    </location>
</feature>
<evidence type="ECO:0000256" key="3">
    <source>
        <dbReference type="ARBA" id="ARBA00022771"/>
    </source>
</evidence>
<evidence type="ECO:0000256" key="9">
    <source>
        <dbReference type="SAM" id="MobiDB-lite"/>
    </source>
</evidence>
<organism evidence="11 12">
    <name type="scientific">Helicocarpus griseus UAMH5409</name>
    <dbReference type="NCBI Taxonomy" id="1447875"/>
    <lineage>
        <taxon>Eukaryota</taxon>
        <taxon>Fungi</taxon>
        <taxon>Dikarya</taxon>
        <taxon>Ascomycota</taxon>
        <taxon>Pezizomycotina</taxon>
        <taxon>Eurotiomycetes</taxon>
        <taxon>Eurotiomycetidae</taxon>
        <taxon>Onygenales</taxon>
        <taxon>Ajellomycetaceae</taxon>
        <taxon>Helicocarpus</taxon>
    </lineage>
</organism>
<comment type="subcellular location">
    <subcellularLocation>
        <location evidence="1">Nucleus</location>
    </subcellularLocation>
</comment>
<feature type="compositionally biased region" description="Basic and acidic residues" evidence="9">
    <location>
        <begin position="191"/>
        <end position="203"/>
    </location>
</feature>
<proteinExistence type="predicted"/>
<dbReference type="InterPro" id="IPR036236">
    <property type="entry name" value="Znf_C2H2_sf"/>
</dbReference>
<evidence type="ECO:0000313" key="12">
    <source>
        <dbReference type="Proteomes" id="UP000223968"/>
    </source>
</evidence>
<feature type="region of interest" description="Disordered" evidence="9">
    <location>
        <begin position="687"/>
        <end position="713"/>
    </location>
</feature>
<dbReference type="PROSITE" id="PS50157">
    <property type="entry name" value="ZINC_FINGER_C2H2_2"/>
    <property type="match status" value="1"/>
</dbReference>
<keyword evidence="4" id="KW-0862">Zinc</keyword>
<keyword evidence="6" id="KW-0804">Transcription</keyword>
<keyword evidence="12" id="KW-1185">Reference proteome</keyword>
<sequence>MSVPQTHPRRRPLYNKTPPPQLSTSSSSSPPSSDQSDPTCRRSTPHHSVKLRKGATFHSPTTPPSEGADPILNIPSLPRRSPTCPRLLEDAIAAGENRMAVFLDKFDRNLSGLGGDSSKPSLRDDDPLPVPRGILDAHIIHADPMDTDADSKISKHTRDSAMESPHRHASDSGLGTSISGSMSAPINPREPASRDSMRYRRERNSSNYMNQTQTAITRSISSTNDFTTSQIPALGVSARKHIDRYILVPILSEKNLSHFHPLVRGVPDRIESKEIRCLRDLEKTLLFLAPVSQVQSLNVEDYAYTMHDYVKNYAPSKAFYIGFCEFTIQCLHTTVGFLNERDQRRPTDRPYTNGYFLDLVEQIRRYATMVNAARERQGTRPRSSLGENNMEYSSDEELTLEGGLGSTGRPAEFVRKKKDKAISLRTGEPYEEKASPVPMMKRSLSMESCDDSVARSMARRKKNEPPLNINKKCDHCDKVFKRPCDLTKHEKTHTRPWKCDEVSCKYHEYGWPTEKERDRHVNDKHSKSPELFKCYWPDCSYQSKRQSNCKQHMEKAHGWQYVRSKNNGKNGSRATSSNTPRTPNIKTPNSGTLDNFTPQTQPAPSPHLPDLSPCVQSLQYSNSETSPVDSLMAPPEQDFPLFSDPTINQFDGLDFSTFDPPLDFSAFQSALEASDPNEYVPSLDTHVPSVDSSATTPNEPMGSAFLDEAPLDPSHANDGFDMDFFTSRNDEYTTLNMHQLLTPDMSVGDNSGQKIPSLSPAGQGNVMLYSPNSQHIDEGFHDVYDPAGKPNADFTLFDTPMNDAAAKHQIMENAGHYEQGQANNFPVLDAFAEGYNNATWPNELNPIDLHTDDYMMDNGY</sequence>
<evidence type="ECO:0000259" key="10">
    <source>
        <dbReference type="PROSITE" id="PS50157"/>
    </source>
</evidence>
<dbReference type="InterPro" id="IPR013087">
    <property type="entry name" value="Znf_C2H2_type"/>
</dbReference>
<protein>
    <recommendedName>
        <fullName evidence="10">C2H2-type domain-containing protein</fullName>
    </recommendedName>
</protein>
<evidence type="ECO:0000256" key="1">
    <source>
        <dbReference type="ARBA" id="ARBA00004123"/>
    </source>
</evidence>
<dbReference type="GO" id="GO:0005634">
    <property type="term" value="C:nucleus"/>
    <property type="evidence" value="ECO:0007669"/>
    <property type="project" value="UniProtKB-SubCell"/>
</dbReference>
<evidence type="ECO:0000256" key="6">
    <source>
        <dbReference type="ARBA" id="ARBA00023163"/>
    </source>
</evidence>
<dbReference type="OrthoDB" id="9368434at2759"/>
<feature type="domain" description="C2H2-type" evidence="10">
    <location>
        <begin position="471"/>
        <end position="498"/>
    </location>
</feature>
<dbReference type="EMBL" id="PDNB01000091">
    <property type="protein sequence ID" value="PGH09676.1"/>
    <property type="molecule type" value="Genomic_DNA"/>
</dbReference>
<feature type="compositionally biased region" description="Polar residues" evidence="9">
    <location>
        <begin position="173"/>
        <end position="184"/>
    </location>
</feature>
<dbReference type="PANTHER" id="PTHR46179:SF13">
    <property type="entry name" value="C2H2-TYPE DOMAIN-CONTAINING PROTEIN"/>
    <property type="match status" value="1"/>
</dbReference>
<feature type="region of interest" description="Disordered" evidence="9">
    <location>
        <begin position="1"/>
        <end position="79"/>
    </location>
</feature>
<evidence type="ECO:0000256" key="8">
    <source>
        <dbReference type="PROSITE-ProRule" id="PRU00042"/>
    </source>
</evidence>
<dbReference type="PROSITE" id="PS00028">
    <property type="entry name" value="ZINC_FINGER_C2H2_1"/>
    <property type="match status" value="1"/>
</dbReference>